<feature type="compositionally biased region" description="Polar residues" evidence="1">
    <location>
        <begin position="51"/>
        <end position="61"/>
    </location>
</feature>
<dbReference type="Proteomes" id="UP001164705">
    <property type="component" value="Chromosome"/>
</dbReference>
<keyword evidence="3" id="KW-1185">Reference proteome</keyword>
<protein>
    <submittedName>
        <fullName evidence="2">Uncharacterized protein</fullName>
    </submittedName>
</protein>
<gene>
    <name evidence="2" type="ORF">N7U66_13285</name>
</gene>
<organism evidence="2 3">
    <name type="scientific">Lacinutrix neustonica</name>
    <dbReference type="NCBI Taxonomy" id="2980107"/>
    <lineage>
        <taxon>Bacteria</taxon>
        <taxon>Pseudomonadati</taxon>
        <taxon>Bacteroidota</taxon>
        <taxon>Flavobacteriia</taxon>
        <taxon>Flavobacteriales</taxon>
        <taxon>Flavobacteriaceae</taxon>
        <taxon>Lacinutrix</taxon>
    </lineage>
</organism>
<dbReference type="EMBL" id="CP113088">
    <property type="protein sequence ID" value="WAC01129.1"/>
    <property type="molecule type" value="Genomic_DNA"/>
</dbReference>
<reference evidence="2" key="1">
    <citation type="submission" date="2022-11" db="EMBL/GenBank/DDBJ databases">
        <title>Lacinutrix neustonica HL-RS19T sp. nov., isolated from the surface microlayer sample of brackish Lake Shihwa.</title>
        <authorList>
            <person name="Choi J.Y."/>
            <person name="Hwang C.Y."/>
        </authorList>
    </citation>
    <scope>NUCLEOTIDE SEQUENCE</scope>
    <source>
        <strain evidence="2">HL-RS19</strain>
    </source>
</reference>
<evidence type="ECO:0000313" key="3">
    <source>
        <dbReference type="Proteomes" id="UP001164705"/>
    </source>
</evidence>
<name>A0A9E8SDE9_9FLAO</name>
<evidence type="ECO:0000256" key="1">
    <source>
        <dbReference type="SAM" id="MobiDB-lite"/>
    </source>
</evidence>
<sequence>MRELVCDFHWETLPCYDVAYSDCPPVLMATNCHWIGGVGIGGGGNEDDDYSNTGTTDSEGTSAREAVLVGILILLAPTQTQLLTKTLVRKLLALKL</sequence>
<dbReference type="KEGG" id="lnu:N7U66_13285"/>
<proteinExistence type="predicted"/>
<evidence type="ECO:0000313" key="2">
    <source>
        <dbReference type="EMBL" id="WAC01129.1"/>
    </source>
</evidence>
<feature type="region of interest" description="Disordered" evidence="1">
    <location>
        <begin position="42"/>
        <end position="61"/>
    </location>
</feature>
<dbReference type="RefSeq" id="WP_267675745.1">
    <property type="nucleotide sequence ID" value="NZ_CP113088.1"/>
</dbReference>
<dbReference type="AlphaFoldDB" id="A0A9E8SDE9"/>
<accession>A0A9E8SDE9</accession>